<keyword evidence="7" id="KW-0131">Cell cycle</keyword>
<proteinExistence type="inferred from homology"/>
<evidence type="ECO:0000256" key="2">
    <source>
        <dbReference type="ARBA" id="ARBA00010845"/>
    </source>
</evidence>
<feature type="region of interest" description="Disordered" evidence="10">
    <location>
        <begin position="324"/>
        <end position="474"/>
    </location>
</feature>
<feature type="region of interest" description="Disordered" evidence="10">
    <location>
        <begin position="495"/>
        <end position="529"/>
    </location>
</feature>
<feature type="compositionally biased region" description="Basic and acidic residues" evidence="10">
    <location>
        <begin position="235"/>
        <end position="244"/>
    </location>
</feature>
<evidence type="ECO:0000256" key="10">
    <source>
        <dbReference type="SAM" id="MobiDB-lite"/>
    </source>
</evidence>
<evidence type="ECO:0000313" key="13">
    <source>
        <dbReference type="EMBL" id="SMQ55913.1"/>
    </source>
</evidence>
<evidence type="ECO:0000256" key="8">
    <source>
        <dbReference type="ARBA" id="ARBA00023328"/>
    </source>
</evidence>
<evidence type="ECO:0000259" key="12">
    <source>
        <dbReference type="Pfam" id="PF07558"/>
    </source>
</evidence>
<feature type="domain" description="Shugoshin N-terminal coiled-coil" evidence="12">
    <location>
        <begin position="29"/>
        <end position="73"/>
    </location>
</feature>
<accession>A0A1X7S895</accession>
<dbReference type="GO" id="GO:0045132">
    <property type="term" value="P:meiotic chromosome segregation"/>
    <property type="evidence" value="ECO:0007669"/>
    <property type="project" value="InterPro"/>
</dbReference>
<sequence length="700" mass="76077">MARLNEPPAASAPAITTIGIAGAESVDALKRRFIRQNRELAKNNSAQSLKIRSLELEISRLLSNNLELRERVLGLENELQGARRQASNAAIRRVKADLRSKLAELSGMVEELEDDGTSDITFEREVVEKERILSPSRQQYRERQPLAELMRETQMPTIAEDKTFSRQTLDNESIRAIRLSDQSAGSGSPDIGPPPVAHFEFNSQESEPKEVSPPPIVDEDLLPTVNLETRRKRKDSTSKVDMRRSSILAQSPVKPAGDVAPLILRTGAKRKLADRDTSADRTVKPPSQDDFTFSRRPAADQNGLEGEEISSVVEKVSKAKKPFVDMDMAPASPVKPVRRVLGDKSVNMSPRKAEAKEAKPLQDDLKKQPAPRLPPTSKDRPPSRGQRVSAIPQPSFAEDAPTAVDIALPQPSAPDLPPKTPAASLLFSPTPSESSAKQTTTRDTPPPSDLSSISNTTDGGARPSRRARPSVNYAEPSLVAKMRRPGKQMVDAISGIQDPRRTMGPSTEKKQNHSSVTIKSEPEDDDDLWKHTAAMPGSPLREKSTDLHHLPEPTSSTQEAMMPVDENKIVVAARPNGLGSNLVPATRKRHSILDRRVTSTQLPLEASASVTVDETARKLAEMELYEFKDSSSPGLEGEAGQDASKVKKIAAGRRHSSVVKEGGLGAVRPATGAGAGAASLLGKNEGRVERAAGRRRSMMI</sequence>
<dbReference type="STRING" id="1276538.A0A1X7S895"/>
<keyword evidence="14" id="KW-1185">Reference proteome</keyword>
<evidence type="ECO:0000256" key="4">
    <source>
        <dbReference type="ARBA" id="ARBA00022618"/>
    </source>
</evidence>
<dbReference type="Proteomes" id="UP000215127">
    <property type="component" value="Chromosome 12"/>
</dbReference>
<feature type="compositionally biased region" description="Basic and acidic residues" evidence="10">
    <location>
        <begin position="271"/>
        <end position="283"/>
    </location>
</feature>
<organism evidence="13 14">
    <name type="scientific">Zymoseptoria tritici (strain ST99CH_3D7)</name>
    <dbReference type="NCBI Taxonomy" id="1276538"/>
    <lineage>
        <taxon>Eukaryota</taxon>
        <taxon>Fungi</taxon>
        <taxon>Dikarya</taxon>
        <taxon>Ascomycota</taxon>
        <taxon>Pezizomycotina</taxon>
        <taxon>Dothideomycetes</taxon>
        <taxon>Dothideomycetidae</taxon>
        <taxon>Mycosphaerellales</taxon>
        <taxon>Mycosphaerellaceae</taxon>
        <taxon>Zymoseptoria</taxon>
    </lineage>
</organism>
<comment type="subcellular location">
    <subcellularLocation>
        <location evidence="1">Chromosome</location>
        <location evidence="1">Centromere</location>
    </subcellularLocation>
</comment>
<keyword evidence="8" id="KW-0137">Centromere</keyword>
<dbReference type="AlphaFoldDB" id="A0A1X7S895"/>
<evidence type="ECO:0000256" key="9">
    <source>
        <dbReference type="SAM" id="Coils"/>
    </source>
</evidence>
<feature type="coiled-coil region" evidence="9">
    <location>
        <begin position="51"/>
        <end position="115"/>
    </location>
</feature>
<evidence type="ECO:0008006" key="15">
    <source>
        <dbReference type="Google" id="ProtNLM"/>
    </source>
</evidence>
<keyword evidence="3" id="KW-0158">Chromosome</keyword>
<keyword evidence="4" id="KW-0132">Cell division</keyword>
<feature type="compositionally biased region" description="Polar residues" evidence="10">
    <location>
        <begin position="427"/>
        <end position="458"/>
    </location>
</feature>
<keyword evidence="6 9" id="KW-0175">Coiled coil</keyword>
<evidence type="ECO:0000259" key="11">
    <source>
        <dbReference type="Pfam" id="PF07557"/>
    </source>
</evidence>
<dbReference type="GO" id="GO:0000779">
    <property type="term" value="C:condensed chromosome, centromeric region"/>
    <property type="evidence" value="ECO:0007669"/>
    <property type="project" value="UniProtKB-ARBA"/>
</dbReference>
<feature type="region of interest" description="Disordered" evidence="10">
    <location>
        <begin position="181"/>
        <end position="253"/>
    </location>
</feature>
<evidence type="ECO:0000256" key="3">
    <source>
        <dbReference type="ARBA" id="ARBA00022454"/>
    </source>
</evidence>
<comment type="similarity">
    <text evidence="2">Belongs to the shugoshin family.</text>
</comment>
<evidence type="ECO:0000313" key="14">
    <source>
        <dbReference type="Proteomes" id="UP000215127"/>
    </source>
</evidence>
<reference evidence="13 14" key="1">
    <citation type="submission" date="2016-06" db="EMBL/GenBank/DDBJ databases">
        <authorList>
            <person name="Kjaerup R.B."/>
            <person name="Dalgaard T.S."/>
            <person name="Juul-Madsen H.R."/>
        </authorList>
    </citation>
    <scope>NUCLEOTIDE SEQUENCE [LARGE SCALE GENOMIC DNA]</scope>
</reference>
<dbReference type="GO" id="GO:0005634">
    <property type="term" value="C:nucleus"/>
    <property type="evidence" value="ECO:0007669"/>
    <property type="project" value="InterPro"/>
</dbReference>
<dbReference type="Pfam" id="PF07557">
    <property type="entry name" value="Shugoshin_C"/>
    <property type="match status" value="1"/>
</dbReference>
<feature type="domain" description="Shugoshin C-terminal" evidence="11">
    <location>
        <begin position="461"/>
        <end position="484"/>
    </location>
</feature>
<dbReference type="InterPro" id="IPR011516">
    <property type="entry name" value="Shugoshin_N"/>
</dbReference>
<feature type="region of interest" description="Disordered" evidence="10">
    <location>
        <begin position="269"/>
        <end position="311"/>
    </location>
</feature>
<evidence type="ECO:0000256" key="1">
    <source>
        <dbReference type="ARBA" id="ARBA00004584"/>
    </source>
</evidence>
<dbReference type="GO" id="GO:0051301">
    <property type="term" value="P:cell division"/>
    <property type="evidence" value="ECO:0007669"/>
    <property type="project" value="UniProtKB-KW"/>
</dbReference>
<protein>
    <recommendedName>
        <fullName evidence="15">Shugoshin</fullName>
    </recommendedName>
</protein>
<feature type="compositionally biased region" description="Pro residues" evidence="10">
    <location>
        <begin position="411"/>
        <end position="420"/>
    </location>
</feature>
<evidence type="ECO:0000256" key="6">
    <source>
        <dbReference type="ARBA" id="ARBA00023054"/>
    </source>
</evidence>
<evidence type="ECO:0000256" key="7">
    <source>
        <dbReference type="ARBA" id="ARBA00023306"/>
    </source>
</evidence>
<gene>
    <name evidence="13" type="ORF">ZT3D7_G11068</name>
</gene>
<feature type="compositionally biased region" description="Basic and acidic residues" evidence="10">
    <location>
        <begin position="351"/>
        <end position="367"/>
    </location>
</feature>
<keyword evidence="5" id="KW-0159">Chromosome partition</keyword>
<name>A0A1X7S895_ZYMT9</name>
<evidence type="ECO:0000256" key="5">
    <source>
        <dbReference type="ARBA" id="ARBA00022829"/>
    </source>
</evidence>
<dbReference type="InterPro" id="IPR011515">
    <property type="entry name" value="Shugoshin_C"/>
</dbReference>
<dbReference type="Pfam" id="PF07558">
    <property type="entry name" value="Shugoshin_N"/>
    <property type="match status" value="1"/>
</dbReference>
<dbReference type="EMBL" id="LT853703">
    <property type="protein sequence ID" value="SMQ55913.1"/>
    <property type="molecule type" value="Genomic_DNA"/>
</dbReference>